<evidence type="ECO:0000256" key="4">
    <source>
        <dbReference type="SAM" id="SignalP"/>
    </source>
</evidence>
<feature type="domain" description="MsrB" evidence="5">
    <location>
        <begin position="43"/>
        <end position="164"/>
    </location>
</feature>
<dbReference type="InterPro" id="IPR002579">
    <property type="entry name" value="Met_Sox_Rdtase_MsrB_dom"/>
</dbReference>
<dbReference type="GO" id="GO:0033743">
    <property type="term" value="F:peptide-methionine (R)-S-oxide reductase activity"/>
    <property type="evidence" value="ECO:0007669"/>
    <property type="project" value="UniProtKB-EC"/>
</dbReference>
<dbReference type="RefSeq" id="WP_374346610.1">
    <property type="nucleotide sequence ID" value="NZ_JBHTLQ010000003.1"/>
</dbReference>
<evidence type="ECO:0000256" key="3">
    <source>
        <dbReference type="ARBA" id="ARBA00048488"/>
    </source>
</evidence>
<dbReference type="PROSITE" id="PS51318">
    <property type="entry name" value="TAT"/>
    <property type="match status" value="1"/>
</dbReference>
<dbReference type="EMBL" id="JBHTLQ010000003">
    <property type="protein sequence ID" value="MFD1189352.1"/>
    <property type="molecule type" value="Genomic_DNA"/>
</dbReference>
<dbReference type="SUPFAM" id="SSF51316">
    <property type="entry name" value="Mss4-like"/>
    <property type="match status" value="1"/>
</dbReference>
<keyword evidence="7" id="KW-1185">Reference proteome</keyword>
<protein>
    <recommendedName>
        <fullName evidence="1">peptide-methionine (R)-S-oxide reductase</fullName>
        <ecNumber evidence="1">1.8.4.12</ecNumber>
    </recommendedName>
</protein>
<dbReference type="InterPro" id="IPR006311">
    <property type="entry name" value="TAT_signal"/>
</dbReference>
<dbReference type="Gene3D" id="2.170.150.20">
    <property type="entry name" value="Peptide methionine sulfoxide reductase"/>
    <property type="match status" value="1"/>
</dbReference>
<dbReference type="NCBIfam" id="TIGR00357">
    <property type="entry name" value="peptide-methionine (R)-S-oxide reductase MsrB"/>
    <property type="match status" value="1"/>
</dbReference>
<reference evidence="7" key="1">
    <citation type="journal article" date="2019" name="Int. J. Syst. Evol. Microbiol.">
        <title>The Global Catalogue of Microorganisms (GCM) 10K type strain sequencing project: providing services to taxonomists for standard genome sequencing and annotation.</title>
        <authorList>
            <consortium name="The Broad Institute Genomics Platform"/>
            <consortium name="The Broad Institute Genome Sequencing Center for Infectious Disease"/>
            <person name="Wu L."/>
            <person name="Ma J."/>
        </authorList>
    </citation>
    <scope>NUCLEOTIDE SEQUENCE [LARGE SCALE GENOMIC DNA]</scope>
    <source>
        <strain evidence="7">CCUG 55074</strain>
    </source>
</reference>
<evidence type="ECO:0000259" key="5">
    <source>
        <dbReference type="PROSITE" id="PS51790"/>
    </source>
</evidence>
<keyword evidence="4" id="KW-0732">Signal</keyword>
<name>A0ABW3SWU5_9CAUL</name>
<dbReference type="InterPro" id="IPR028427">
    <property type="entry name" value="Met_Sox_Rdtase_MsrB"/>
</dbReference>
<feature type="chain" id="PRO_5045103983" description="peptide-methionine (R)-S-oxide reductase" evidence="4">
    <location>
        <begin position="30"/>
        <end position="164"/>
    </location>
</feature>
<dbReference type="PANTHER" id="PTHR10173">
    <property type="entry name" value="METHIONINE SULFOXIDE REDUCTASE"/>
    <property type="match status" value="1"/>
</dbReference>
<organism evidence="6 7">
    <name type="scientific">Phenylobacterium conjunctum</name>
    <dbReference type="NCBI Taxonomy" id="1298959"/>
    <lineage>
        <taxon>Bacteria</taxon>
        <taxon>Pseudomonadati</taxon>
        <taxon>Pseudomonadota</taxon>
        <taxon>Alphaproteobacteria</taxon>
        <taxon>Caulobacterales</taxon>
        <taxon>Caulobacteraceae</taxon>
        <taxon>Phenylobacterium</taxon>
    </lineage>
</organism>
<dbReference type="EC" id="1.8.4.12" evidence="1"/>
<proteinExistence type="predicted"/>
<evidence type="ECO:0000256" key="1">
    <source>
        <dbReference type="ARBA" id="ARBA00012499"/>
    </source>
</evidence>
<dbReference type="Proteomes" id="UP001597216">
    <property type="component" value="Unassembled WGS sequence"/>
</dbReference>
<dbReference type="PANTHER" id="PTHR10173:SF57">
    <property type="entry name" value="PEPTIDE-METHIONINE (R)-S-OXIDE REDUCTASE"/>
    <property type="match status" value="1"/>
</dbReference>
<evidence type="ECO:0000313" key="6">
    <source>
        <dbReference type="EMBL" id="MFD1189352.1"/>
    </source>
</evidence>
<keyword evidence="2 6" id="KW-0560">Oxidoreductase</keyword>
<evidence type="ECO:0000313" key="7">
    <source>
        <dbReference type="Proteomes" id="UP001597216"/>
    </source>
</evidence>
<dbReference type="PROSITE" id="PS51790">
    <property type="entry name" value="MSRB"/>
    <property type="match status" value="1"/>
</dbReference>
<dbReference type="Pfam" id="PF01641">
    <property type="entry name" value="SelR"/>
    <property type="match status" value="1"/>
</dbReference>
<sequence>MSTPNIDRRRLLGATAFALTALTSAEALAADAYASSPWRRIADADWRKRLDGDSYQVLRREATERPGTSPLLKEHRKGVFACLGCGLPLFKSDWKYESGTGWPSFYRAIPGALGTKTDFKIGVPRTEYHCAQCLGHQGHVFNDGPRPTGLRYCNNGLALKFVAA</sequence>
<comment type="catalytic activity">
    <reaction evidence="3">
        <text>L-methionyl-[protein] + [thioredoxin]-disulfide + H2O = L-methionyl-(R)-S-oxide-[protein] + [thioredoxin]-dithiol</text>
        <dbReference type="Rhea" id="RHEA:24164"/>
        <dbReference type="Rhea" id="RHEA-COMP:10698"/>
        <dbReference type="Rhea" id="RHEA-COMP:10700"/>
        <dbReference type="Rhea" id="RHEA-COMP:12313"/>
        <dbReference type="Rhea" id="RHEA-COMP:12314"/>
        <dbReference type="ChEBI" id="CHEBI:15377"/>
        <dbReference type="ChEBI" id="CHEBI:16044"/>
        <dbReference type="ChEBI" id="CHEBI:29950"/>
        <dbReference type="ChEBI" id="CHEBI:45764"/>
        <dbReference type="ChEBI" id="CHEBI:50058"/>
        <dbReference type="EC" id="1.8.4.12"/>
    </reaction>
</comment>
<feature type="signal peptide" evidence="4">
    <location>
        <begin position="1"/>
        <end position="29"/>
    </location>
</feature>
<accession>A0ABW3SWU5</accession>
<evidence type="ECO:0000256" key="2">
    <source>
        <dbReference type="ARBA" id="ARBA00023002"/>
    </source>
</evidence>
<dbReference type="InterPro" id="IPR011057">
    <property type="entry name" value="Mss4-like_sf"/>
</dbReference>
<comment type="caution">
    <text evidence="6">The sequence shown here is derived from an EMBL/GenBank/DDBJ whole genome shotgun (WGS) entry which is preliminary data.</text>
</comment>
<gene>
    <name evidence="6" type="primary">msrB</name>
    <name evidence="6" type="ORF">ACFQ27_02075</name>
</gene>